<feature type="compositionally biased region" description="Pro residues" evidence="2">
    <location>
        <begin position="1"/>
        <end position="16"/>
    </location>
</feature>
<keyword evidence="4" id="KW-1185">Reference proteome</keyword>
<proteinExistence type="predicted"/>
<gene>
    <name evidence="3" type="ORF">HND93_33725</name>
</gene>
<feature type="region of interest" description="Disordered" evidence="2">
    <location>
        <begin position="1"/>
        <end position="21"/>
    </location>
</feature>
<evidence type="ECO:0000256" key="2">
    <source>
        <dbReference type="SAM" id="MobiDB-lite"/>
    </source>
</evidence>
<protein>
    <recommendedName>
        <fullName evidence="5">Phasin domain-containing protein</fullName>
    </recommendedName>
</protein>
<keyword evidence="1" id="KW-0175">Coiled coil</keyword>
<evidence type="ECO:0008006" key="5">
    <source>
        <dbReference type="Google" id="ProtNLM"/>
    </source>
</evidence>
<dbReference type="Proteomes" id="UP000584642">
    <property type="component" value="Unassembled WGS sequence"/>
</dbReference>
<dbReference type="RefSeq" id="WP_180286468.1">
    <property type="nucleotide sequence ID" value="NZ_JABFDB010000044.1"/>
</dbReference>
<feature type="coiled-coil region" evidence="1">
    <location>
        <begin position="62"/>
        <end position="111"/>
    </location>
</feature>
<evidence type="ECO:0000256" key="1">
    <source>
        <dbReference type="SAM" id="Coils"/>
    </source>
</evidence>
<sequence length="126" mass="14036">MSVPSGLPPPPPPPEPTNNAGGVLGWIGDKLVGAVTLFERVRENAQGLKDVSAKASDQAAHLRVLSEQVRHLTKAIEDVESRFTKQVDELNERHKERMAEMEKRLHAEFELKLLKHNANPKETTQT</sequence>
<name>A0ABX2TKC9_9PROT</name>
<organism evidence="3 4">
    <name type="scientific">Azospirillum oleiclasticum</name>
    <dbReference type="NCBI Taxonomy" id="2735135"/>
    <lineage>
        <taxon>Bacteria</taxon>
        <taxon>Pseudomonadati</taxon>
        <taxon>Pseudomonadota</taxon>
        <taxon>Alphaproteobacteria</taxon>
        <taxon>Rhodospirillales</taxon>
        <taxon>Azospirillaceae</taxon>
        <taxon>Azospirillum</taxon>
    </lineage>
</organism>
<comment type="caution">
    <text evidence="3">The sequence shown here is derived from an EMBL/GenBank/DDBJ whole genome shotgun (WGS) entry which is preliminary data.</text>
</comment>
<dbReference type="EMBL" id="JABFDB010000044">
    <property type="protein sequence ID" value="NYZ24691.1"/>
    <property type="molecule type" value="Genomic_DNA"/>
</dbReference>
<reference evidence="3 4" key="1">
    <citation type="submission" date="2020-05" db="EMBL/GenBank/DDBJ databases">
        <title>Azospirillum oleiclasticum sp. nov, a nitrogen-fixing and heavy crude oil-emulsifying bacterium isolated from the crude oil of Yumen Oilfield.</title>
        <authorList>
            <person name="Wu D."/>
            <person name="Cai M."/>
            <person name="Zhang X."/>
        </authorList>
    </citation>
    <scope>NUCLEOTIDE SEQUENCE [LARGE SCALE GENOMIC DNA]</scope>
    <source>
        <strain evidence="3 4">ROY-1-1-2</strain>
    </source>
</reference>
<evidence type="ECO:0000313" key="3">
    <source>
        <dbReference type="EMBL" id="NYZ24691.1"/>
    </source>
</evidence>
<accession>A0ABX2TKC9</accession>
<evidence type="ECO:0000313" key="4">
    <source>
        <dbReference type="Proteomes" id="UP000584642"/>
    </source>
</evidence>